<reference evidence="1 2" key="1">
    <citation type="submission" date="2018-12" db="EMBL/GenBank/DDBJ databases">
        <authorList>
            <consortium name="Pathogen Informatics"/>
        </authorList>
    </citation>
    <scope>NUCLEOTIDE SEQUENCE [LARGE SCALE GENOMIC DNA]</scope>
    <source>
        <strain evidence="1 2">NCTC11466</strain>
    </source>
</reference>
<accession>A0A447UZ14</accession>
<gene>
    <name evidence="1" type="ORF">NCTC11466_01078</name>
</gene>
<name>A0A447UZ14_9ENTR</name>
<protein>
    <submittedName>
        <fullName evidence="1">Uncharacterized protein</fullName>
    </submittedName>
</protein>
<dbReference type="Proteomes" id="UP000274122">
    <property type="component" value="Chromosome"/>
</dbReference>
<organism evidence="1 2">
    <name type="scientific">Cedecea lapagei</name>
    <dbReference type="NCBI Taxonomy" id="158823"/>
    <lineage>
        <taxon>Bacteria</taxon>
        <taxon>Pseudomonadati</taxon>
        <taxon>Pseudomonadota</taxon>
        <taxon>Gammaproteobacteria</taxon>
        <taxon>Enterobacterales</taxon>
        <taxon>Enterobacteriaceae</taxon>
        <taxon>Cedecea</taxon>
    </lineage>
</organism>
<dbReference type="OrthoDB" id="9923171at2"/>
<keyword evidence="2" id="KW-1185">Reference proteome</keyword>
<dbReference type="KEGG" id="clap:NCTC11466_01078"/>
<dbReference type="AlphaFoldDB" id="A0A447UZ14"/>
<evidence type="ECO:0000313" key="2">
    <source>
        <dbReference type="Proteomes" id="UP000274122"/>
    </source>
</evidence>
<dbReference type="EMBL" id="LR134201">
    <property type="protein sequence ID" value="VEB95939.1"/>
    <property type="molecule type" value="Genomic_DNA"/>
</dbReference>
<proteinExistence type="predicted"/>
<sequence length="102" mass="11576">MPVLIMLITLLRKLIRLIISIFLISTPLMAADLSGLKSSDSLFSTQDNKVCYNTICLGANDNHRLPDLFRKTDRFSRRAQTDLWSTYDFDHSDTGIRISVGL</sequence>
<evidence type="ECO:0000313" key="1">
    <source>
        <dbReference type="EMBL" id="VEB95939.1"/>
    </source>
</evidence>
<dbReference type="RefSeq" id="WP_126355322.1">
    <property type="nucleotide sequence ID" value="NZ_LR134201.1"/>
</dbReference>